<name>A0A063XZ73_9GAMM</name>
<dbReference type="PRINTS" id="PR01001">
    <property type="entry name" value="FADG3PDH"/>
</dbReference>
<dbReference type="RefSeq" id="WP_036548466.1">
    <property type="nucleotide sequence ID" value="NZ_JMSZ01000032.1"/>
</dbReference>
<gene>
    <name evidence="9" type="ORF">ADINL_2537</name>
</gene>
<dbReference type="AlphaFoldDB" id="A0A063XZ73"/>
<accession>A0A063XZ73</accession>
<keyword evidence="4" id="KW-0274">FAD</keyword>
<dbReference type="STRING" id="267850.ADINL_2537"/>
<dbReference type="EMBL" id="JMSZ01000032">
    <property type="protein sequence ID" value="KDE39408.1"/>
    <property type="molecule type" value="Genomic_DNA"/>
</dbReference>
<evidence type="ECO:0000313" key="9">
    <source>
        <dbReference type="EMBL" id="KDE39408.1"/>
    </source>
</evidence>
<sequence length="505" mass="56588">MAETLYDIIIIGGGINGAGIAADAAGRGLSVALLEAEDLASGTSAWSSKLIHGGLRYLEYYEFRLVREALAEREVLLRMAPHLVTPLRFRMPHHQGLRPAWMIQAGLFLYDHLSKRVSLPASRRFRFGQDSVLKPEYTQGFEYSDCRVDDARLVVMNAKLAQRKGASILTRHRVIGAERKSGLWHVQVHNNSGDELQLQGKALINAAGPWVRSVLDSVKQSQTRKGVRLVKGSHVVVPRLHEGPEAYILQHTDGRIVFVIPYLNTYSLIGTTDVDYTGEPRDACIDEDEIAYLLQLVNSYFQRQLSPENIVWSFSGVRPLMQGEQAGQVAAKVTRDYQFELEQDQGEAPLLSIFGGKLTTYRKLAESALEKLKPFLPQMGKPWTETTQLPGGESMASLSDYIRELGQKYPFLSTADQERIASTYGREAERWLQSATSLEDLGPALGALYAREIDYLVAEEWAQTLEDILWRRTKTGIGMTDSDRQALETYLQRNQKSSSQQISAK</sequence>
<dbReference type="PROSITE" id="PS00977">
    <property type="entry name" value="FAD_G3PDH_1"/>
    <property type="match status" value="1"/>
</dbReference>
<dbReference type="SUPFAM" id="SSF51905">
    <property type="entry name" value="FAD/NAD(P)-binding domain"/>
    <property type="match status" value="1"/>
</dbReference>
<comment type="catalytic activity">
    <reaction evidence="6">
        <text>a quinone + sn-glycerol 3-phosphate = dihydroxyacetone phosphate + a quinol</text>
        <dbReference type="Rhea" id="RHEA:18977"/>
        <dbReference type="ChEBI" id="CHEBI:24646"/>
        <dbReference type="ChEBI" id="CHEBI:57597"/>
        <dbReference type="ChEBI" id="CHEBI:57642"/>
        <dbReference type="ChEBI" id="CHEBI:132124"/>
        <dbReference type="EC" id="1.1.5.3"/>
    </reaction>
</comment>
<dbReference type="Gene3D" id="1.10.8.870">
    <property type="entry name" value="Alpha-glycerophosphate oxidase, cap domain"/>
    <property type="match status" value="1"/>
</dbReference>
<dbReference type="PROSITE" id="PS00978">
    <property type="entry name" value="FAD_G3PDH_2"/>
    <property type="match status" value="1"/>
</dbReference>
<dbReference type="InterPro" id="IPR038299">
    <property type="entry name" value="DAO_C_sf"/>
</dbReference>
<dbReference type="EC" id="1.1.5.3" evidence="6"/>
<organism evidence="9 10">
    <name type="scientific">Nitrincola lacisaponensis</name>
    <dbReference type="NCBI Taxonomy" id="267850"/>
    <lineage>
        <taxon>Bacteria</taxon>
        <taxon>Pseudomonadati</taxon>
        <taxon>Pseudomonadota</taxon>
        <taxon>Gammaproteobacteria</taxon>
        <taxon>Oceanospirillales</taxon>
        <taxon>Oceanospirillaceae</taxon>
        <taxon>Nitrincola</taxon>
    </lineage>
</organism>
<dbReference type="GO" id="GO:0046168">
    <property type="term" value="P:glycerol-3-phosphate catabolic process"/>
    <property type="evidence" value="ECO:0007669"/>
    <property type="project" value="TreeGrafter"/>
</dbReference>
<dbReference type="PATRIC" id="fig|267850.7.peg.2505"/>
<dbReference type="Pfam" id="PF16901">
    <property type="entry name" value="DAO_C"/>
    <property type="match status" value="1"/>
</dbReference>
<proteinExistence type="inferred from homology"/>
<evidence type="ECO:0000256" key="5">
    <source>
        <dbReference type="ARBA" id="ARBA00023002"/>
    </source>
</evidence>
<keyword evidence="10" id="KW-1185">Reference proteome</keyword>
<comment type="similarity">
    <text evidence="2 6">Belongs to the FAD-dependent glycerol-3-phosphate dehydrogenase family.</text>
</comment>
<dbReference type="InterPro" id="IPR000447">
    <property type="entry name" value="G3P_DH_FAD-dep"/>
</dbReference>
<dbReference type="Gene3D" id="6.10.250.1890">
    <property type="match status" value="1"/>
</dbReference>
<evidence type="ECO:0000256" key="1">
    <source>
        <dbReference type="ARBA" id="ARBA00001974"/>
    </source>
</evidence>
<protein>
    <recommendedName>
        <fullName evidence="6">Glycerol-3-phosphate dehydrogenase</fullName>
        <ecNumber evidence="6">1.1.5.3</ecNumber>
    </recommendedName>
</protein>
<feature type="domain" description="Alpha-glycerophosphate oxidase C-terminal" evidence="8">
    <location>
        <begin position="384"/>
        <end position="490"/>
    </location>
</feature>
<dbReference type="PANTHER" id="PTHR11985">
    <property type="entry name" value="GLYCEROL-3-PHOSPHATE DEHYDROGENASE"/>
    <property type="match status" value="1"/>
</dbReference>
<dbReference type="InterPro" id="IPR036188">
    <property type="entry name" value="FAD/NAD-bd_sf"/>
</dbReference>
<dbReference type="NCBIfam" id="NF008899">
    <property type="entry name" value="PRK12266.1"/>
    <property type="match status" value="1"/>
</dbReference>
<dbReference type="NCBIfam" id="NF009906">
    <property type="entry name" value="PRK13369.1"/>
    <property type="match status" value="1"/>
</dbReference>
<reference evidence="9 10" key="1">
    <citation type="journal article" date="2005" name="Int. J. Syst. Evol. Microbiol.">
        <title>Nitrincola lacisaponensis gen. nov., sp. nov., a novel alkaliphilic bacterium isolated from an alkaline, saline lake.</title>
        <authorList>
            <person name="Dimitriu P.A."/>
            <person name="Shukla S.K."/>
            <person name="Conradt J."/>
            <person name="Marquez M.C."/>
            <person name="Ventosa A."/>
            <person name="Maglia A."/>
            <person name="Peyton B.M."/>
            <person name="Pinkart H.C."/>
            <person name="Mormile M.R."/>
        </authorList>
    </citation>
    <scope>NUCLEOTIDE SEQUENCE [LARGE SCALE GENOMIC DNA]</scope>
    <source>
        <strain evidence="9 10">4CA</strain>
    </source>
</reference>
<dbReference type="Gene3D" id="3.50.50.60">
    <property type="entry name" value="FAD/NAD(P)-binding domain"/>
    <property type="match status" value="1"/>
</dbReference>
<dbReference type="Gene3D" id="3.30.9.10">
    <property type="entry name" value="D-Amino Acid Oxidase, subunit A, domain 2"/>
    <property type="match status" value="1"/>
</dbReference>
<evidence type="ECO:0000259" key="8">
    <source>
        <dbReference type="Pfam" id="PF16901"/>
    </source>
</evidence>
<evidence type="ECO:0000256" key="2">
    <source>
        <dbReference type="ARBA" id="ARBA00007330"/>
    </source>
</evidence>
<evidence type="ECO:0000313" key="10">
    <source>
        <dbReference type="Proteomes" id="UP000027318"/>
    </source>
</evidence>
<keyword evidence="3 6" id="KW-0285">Flavoprotein</keyword>
<feature type="domain" description="FAD dependent oxidoreductase" evidence="7">
    <location>
        <begin position="7"/>
        <end position="323"/>
    </location>
</feature>
<dbReference type="GO" id="GO:0004368">
    <property type="term" value="F:glycerol-3-phosphate dehydrogenase (quinone) activity"/>
    <property type="evidence" value="ECO:0007669"/>
    <property type="project" value="UniProtKB-EC"/>
</dbReference>
<evidence type="ECO:0000256" key="6">
    <source>
        <dbReference type="RuleBase" id="RU361217"/>
    </source>
</evidence>
<dbReference type="InterPro" id="IPR006076">
    <property type="entry name" value="FAD-dep_OxRdtase"/>
</dbReference>
<dbReference type="GO" id="GO:0009331">
    <property type="term" value="C:glycerol-3-phosphate dehydrogenase (FAD) complex"/>
    <property type="evidence" value="ECO:0007669"/>
    <property type="project" value="UniProtKB-UniRule"/>
</dbReference>
<evidence type="ECO:0000256" key="3">
    <source>
        <dbReference type="ARBA" id="ARBA00022630"/>
    </source>
</evidence>
<comment type="caution">
    <text evidence="9">The sequence shown here is derived from an EMBL/GenBank/DDBJ whole genome shotgun (WGS) entry which is preliminary data.</text>
</comment>
<keyword evidence="5 6" id="KW-0560">Oxidoreductase</keyword>
<evidence type="ECO:0000259" key="7">
    <source>
        <dbReference type="Pfam" id="PF01266"/>
    </source>
</evidence>
<dbReference type="Proteomes" id="UP000027318">
    <property type="component" value="Unassembled WGS sequence"/>
</dbReference>
<dbReference type="Pfam" id="PF01266">
    <property type="entry name" value="DAO"/>
    <property type="match status" value="1"/>
</dbReference>
<evidence type="ECO:0000256" key="4">
    <source>
        <dbReference type="ARBA" id="ARBA00022827"/>
    </source>
</evidence>
<dbReference type="InterPro" id="IPR031656">
    <property type="entry name" value="DAO_C"/>
</dbReference>
<comment type="cofactor">
    <cofactor evidence="1 6">
        <name>FAD</name>
        <dbReference type="ChEBI" id="CHEBI:57692"/>
    </cofactor>
</comment>
<dbReference type="OrthoDB" id="9766796at2"/>
<dbReference type="PANTHER" id="PTHR11985:SF15">
    <property type="entry name" value="GLYCEROL-3-PHOSPHATE DEHYDROGENASE, MITOCHONDRIAL"/>
    <property type="match status" value="1"/>
</dbReference>